<keyword evidence="2" id="KW-1185">Reference proteome</keyword>
<dbReference type="Proteomes" id="UP001233172">
    <property type="component" value="Unassembled WGS sequence"/>
</dbReference>
<dbReference type="AlphaFoldDB" id="A0AAD8BUV0"/>
<organism evidence="1 2">
    <name type="scientific">Biomphalaria pfeifferi</name>
    <name type="common">Bloodfluke planorb</name>
    <name type="synonym">Freshwater snail</name>
    <dbReference type="NCBI Taxonomy" id="112525"/>
    <lineage>
        <taxon>Eukaryota</taxon>
        <taxon>Metazoa</taxon>
        <taxon>Spiralia</taxon>
        <taxon>Lophotrochozoa</taxon>
        <taxon>Mollusca</taxon>
        <taxon>Gastropoda</taxon>
        <taxon>Heterobranchia</taxon>
        <taxon>Euthyneura</taxon>
        <taxon>Panpulmonata</taxon>
        <taxon>Hygrophila</taxon>
        <taxon>Lymnaeoidea</taxon>
        <taxon>Planorbidae</taxon>
        <taxon>Biomphalaria</taxon>
    </lineage>
</organism>
<reference evidence="1" key="2">
    <citation type="submission" date="2023-04" db="EMBL/GenBank/DDBJ databases">
        <authorList>
            <person name="Bu L."/>
            <person name="Lu L."/>
            <person name="Laidemitt M.R."/>
            <person name="Zhang S.M."/>
            <person name="Mutuku M."/>
            <person name="Mkoji G."/>
            <person name="Steinauer M."/>
            <person name="Loker E.S."/>
        </authorList>
    </citation>
    <scope>NUCLEOTIDE SEQUENCE</scope>
    <source>
        <strain evidence="1">KasaAsao</strain>
        <tissue evidence="1">Whole Snail</tissue>
    </source>
</reference>
<reference evidence="1" key="1">
    <citation type="journal article" date="2023" name="PLoS Negl. Trop. Dis.">
        <title>A genome sequence for Biomphalaria pfeifferi, the major vector snail for the human-infecting parasite Schistosoma mansoni.</title>
        <authorList>
            <person name="Bu L."/>
            <person name="Lu L."/>
            <person name="Laidemitt M.R."/>
            <person name="Zhang S.M."/>
            <person name="Mutuku M."/>
            <person name="Mkoji G."/>
            <person name="Steinauer M."/>
            <person name="Loker E.S."/>
        </authorList>
    </citation>
    <scope>NUCLEOTIDE SEQUENCE</scope>
    <source>
        <strain evidence="1">KasaAsao</strain>
    </source>
</reference>
<name>A0AAD8BUV0_BIOPF</name>
<comment type="caution">
    <text evidence="1">The sequence shown here is derived from an EMBL/GenBank/DDBJ whole genome shotgun (WGS) entry which is preliminary data.</text>
</comment>
<evidence type="ECO:0000313" key="1">
    <source>
        <dbReference type="EMBL" id="KAK0061063.1"/>
    </source>
</evidence>
<dbReference type="EMBL" id="JASAOG010000032">
    <property type="protein sequence ID" value="KAK0061063.1"/>
    <property type="molecule type" value="Genomic_DNA"/>
</dbReference>
<sequence>MSYESMYRFRSYEWRTEEERLVNGKRSLFYESFPFRSQMIRLYDSFVAAGTDERRALRDHLNLNGQKQRSP</sequence>
<gene>
    <name evidence="1" type="ORF">Bpfe_009591</name>
</gene>
<proteinExistence type="predicted"/>
<protein>
    <submittedName>
        <fullName evidence="1">Uncharacterized protein</fullName>
    </submittedName>
</protein>
<accession>A0AAD8BUV0</accession>
<evidence type="ECO:0000313" key="2">
    <source>
        <dbReference type="Proteomes" id="UP001233172"/>
    </source>
</evidence>